<dbReference type="GO" id="GO:0016491">
    <property type="term" value="F:oxidoreductase activity"/>
    <property type="evidence" value="ECO:0007669"/>
    <property type="project" value="UniProtKB-KW"/>
</dbReference>
<dbReference type="OrthoDB" id="9808591at2"/>
<dbReference type="InterPro" id="IPR050377">
    <property type="entry name" value="Radical_SAM_PqqE_MftC-like"/>
</dbReference>
<dbReference type="GO" id="GO:0046872">
    <property type="term" value="F:metal ion binding"/>
    <property type="evidence" value="ECO:0007669"/>
    <property type="project" value="UniProtKB-KW"/>
</dbReference>
<dbReference type="NCBIfam" id="TIGR04085">
    <property type="entry name" value="rSAM_more_4Fe4S"/>
    <property type="match status" value="1"/>
</dbReference>
<dbReference type="CDD" id="cd01335">
    <property type="entry name" value="Radical_SAM"/>
    <property type="match status" value="1"/>
</dbReference>
<evidence type="ECO:0000256" key="3">
    <source>
        <dbReference type="ARBA" id="ARBA00022691"/>
    </source>
</evidence>
<organism evidence="9 10">
    <name type="scientific">Blautia wexlerae</name>
    <dbReference type="NCBI Taxonomy" id="418240"/>
    <lineage>
        <taxon>Bacteria</taxon>
        <taxon>Bacillati</taxon>
        <taxon>Bacillota</taxon>
        <taxon>Clostridia</taxon>
        <taxon>Lachnospirales</taxon>
        <taxon>Lachnospiraceae</taxon>
        <taxon>Blautia</taxon>
    </lineage>
</organism>
<dbReference type="AlphaFoldDB" id="A0A174TPG1"/>
<dbReference type="Gene3D" id="3.20.20.70">
    <property type="entry name" value="Aldolase class I"/>
    <property type="match status" value="1"/>
</dbReference>
<keyword evidence="3" id="KW-0949">S-adenosyl-L-methionine</keyword>
<evidence type="ECO:0000259" key="8">
    <source>
        <dbReference type="PROSITE" id="PS51918"/>
    </source>
</evidence>
<keyword evidence="4" id="KW-0479">Metal-binding</keyword>
<evidence type="ECO:0000256" key="7">
    <source>
        <dbReference type="ARBA" id="ARBA00023014"/>
    </source>
</evidence>
<dbReference type="InterPro" id="IPR013785">
    <property type="entry name" value="Aldolase_TIM"/>
</dbReference>
<evidence type="ECO:0000256" key="1">
    <source>
        <dbReference type="ARBA" id="ARBA00001966"/>
    </source>
</evidence>
<dbReference type="InterPro" id="IPR058240">
    <property type="entry name" value="rSAM_sf"/>
</dbReference>
<dbReference type="SFLD" id="SFLDS00029">
    <property type="entry name" value="Radical_SAM"/>
    <property type="match status" value="1"/>
</dbReference>
<evidence type="ECO:0000256" key="2">
    <source>
        <dbReference type="ARBA" id="ARBA00022485"/>
    </source>
</evidence>
<dbReference type="SFLD" id="SFLDG01386">
    <property type="entry name" value="main_SPASM_domain-containing"/>
    <property type="match status" value="1"/>
</dbReference>
<accession>A0A174TPG1</accession>
<dbReference type="PROSITE" id="PS51918">
    <property type="entry name" value="RADICAL_SAM"/>
    <property type="match status" value="1"/>
</dbReference>
<evidence type="ECO:0000256" key="4">
    <source>
        <dbReference type="ARBA" id="ARBA00022723"/>
    </source>
</evidence>
<dbReference type="InterPro" id="IPR000385">
    <property type="entry name" value="MoaA_NifB_PqqE_Fe-S-bd_CS"/>
</dbReference>
<keyword evidence="2" id="KW-0004">4Fe-4S</keyword>
<reference evidence="9 10" key="1">
    <citation type="submission" date="2015-09" db="EMBL/GenBank/DDBJ databases">
        <authorList>
            <consortium name="Pathogen Informatics"/>
        </authorList>
    </citation>
    <scope>NUCLEOTIDE SEQUENCE [LARGE SCALE GENOMIC DNA]</scope>
    <source>
        <strain evidence="9 10">2789STDY5834911</strain>
    </source>
</reference>
<gene>
    <name evidence="9" type="primary">moaA_5</name>
    <name evidence="9" type="ORF">ERS852523_03948</name>
</gene>
<dbReference type="PANTHER" id="PTHR11228:SF7">
    <property type="entry name" value="PQQA PEPTIDE CYCLASE"/>
    <property type="match status" value="1"/>
</dbReference>
<evidence type="ECO:0000256" key="5">
    <source>
        <dbReference type="ARBA" id="ARBA00023002"/>
    </source>
</evidence>
<dbReference type="SUPFAM" id="SSF102114">
    <property type="entry name" value="Radical SAM enzymes"/>
    <property type="match status" value="1"/>
</dbReference>
<sequence>MRIECEKDTLIKYVGNGKVILLNPNNKHWIRLSETLFEKKMLNSAHFFNELNEKYQMFEAPNKFNGVDAIYYSVTGKCNLRCKFCALNSGPDVDTDNDLTIKQIAKIASEIKKLNVRKVVITGGEPLVRHDIREIVRLFAESIGKDKITLQTNGILLDNQILSEIAPFINNLEISIENIFSNNVLLNNMRKIFHASLKYNIKLSFSFVVDRDSMPYFIDALKLSQEFNAHFQYRIVSAIGRAIENSLSLSEKEILSIYITFLDYVINTPDKSEPFMESLLGNLYPQRSCGAYGRILAIHPDGETFMCANFFDKEFALGNVKFDELNVILNRLACKLHDEKIKKVFLVDHNSKCQKCNYIYFCNGQCVAESIQNEEDYNCDLKKKLLEFSMFYIDNKKSKLDNIYNMREYLIALSKEV</sequence>
<dbReference type="Pfam" id="PF04055">
    <property type="entry name" value="Radical_SAM"/>
    <property type="match status" value="1"/>
</dbReference>
<keyword evidence="6" id="KW-0408">Iron</keyword>
<dbReference type="Proteomes" id="UP000095712">
    <property type="component" value="Unassembled WGS sequence"/>
</dbReference>
<name>A0A174TPG1_9FIRM</name>
<proteinExistence type="predicted"/>
<dbReference type="PROSITE" id="PS01305">
    <property type="entry name" value="MOAA_NIFB_PQQE"/>
    <property type="match status" value="1"/>
</dbReference>
<dbReference type="PANTHER" id="PTHR11228">
    <property type="entry name" value="RADICAL SAM DOMAIN PROTEIN"/>
    <property type="match status" value="1"/>
</dbReference>
<comment type="cofactor">
    <cofactor evidence="1">
        <name>[4Fe-4S] cluster</name>
        <dbReference type="ChEBI" id="CHEBI:49883"/>
    </cofactor>
</comment>
<dbReference type="SFLD" id="SFLDG01067">
    <property type="entry name" value="SPASM/twitch_domain_containing"/>
    <property type="match status" value="1"/>
</dbReference>
<evidence type="ECO:0000256" key="6">
    <source>
        <dbReference type="ARBA" id="ARBA00023004"/>
    </source>
</evidence>
<dbReference type="InterPro" id="IPR023885">
    <property type="entry name" value="4Fe4S-binding_SPASM_dom"/>
</dbReference>
<dbReference type="GO" id="GO:0051539">
    <property type="term" value="F:4 iron, 4 sulfur cluster binding"/>
    <property type="evidence" value="ECO:0007669"/>
    <property type="project" value="UniProtKB-KW"/>
</dbReference>
<keyword evidence="7" id="KW-0411">Iron-sulfur</keyword>
<feature type="domain" description="Radical SAM core" evidence="8">
    <location>
        <begin position="62"/>
        <end position="294"/>
    </location>
</feature>
<protein>
    <submittedName>
        <fullName evidence="9">Probable molybdopterin cofactor synthesis protein A</fullName>
    </submittedName>
</protein>
<keyword evidence="5" id="KW-0560">Oxidoreductase</keyword>
<dbReference type="RefSeq" id="WP_055153697.1">
    <property type="nucleotide sequence ID" value="NZ_CZAW01000072.1"/>
</dbReference>
<dbReference type="EMBL" id="CZAW01000072">
    <property type="protein sequence ID" value="CUQ09778.1"/>
    <property type="molecule type" value="Genomic_DNA"/>
</dbReference>
<evidence type="ECO:0000313" key="10">
    <source>
        <dbReference type="Proteomes" id="UP000095712"/>
    </source>
</evidence>
<dbReference type="Pfam" id="PF13186">
    <property type="entry name" value="SPASM"/>
    <property type="match status" value="1"/>
</dbReference>
<evidence type="ECO:0000313" key="9">
    <source>
        <dbReference type="EMBL" id="CUQ09778.1"/>
    </source>
</evidence>
<dbReference type="InterPro" id="IPR007197">
    <property type="entry name" value="rSAM"/>
</dbReference>